<dbReference type="GO" id="GO:0005516">
    <property type="term" value="F:calmodulin binding"/>
    <property type="evidence" value="ECO:0007669"/>
    <property type="project" value="InterPro"/>
</dbReference>
<evidence type="ECO:0000256" key="5">
    <source>
        <dbReference type="ARBA" id="ARBA00023159"/>
    </source>
</evidence>
<dbReference type="Pfam" id="PF07887">
    <property type="entry name" value="Calmodulin_bind"/>
    <property type="match status" value="1"/>
</dbReference>
<evidence type="ECO:0000256" key="3">
    <source>
        <dbReference type="ARBA" id="ARBA00023015"/>
    </source>
</evidence>
<keyword evidence="4" id="KW-0238">DNA-binding</keyword>
<feature type="domain" description="Calmodulin binding protein C-terminal" evidence="10">
    <location>
        <begin position="319"/>
        <end position="379"/>
    </location>
</feature>
<dbReference type="Pfam" id="PF20451">
    <property type="entry name" value="Calmod_bind_M"/>
    <property type="match status" value="1"/>
</dbReference>
<evidence type="ECO:0000259" key="9">
    <source>
        <dbReference type="Pfam" id="PF20451"/>
    </source>
</evidence>
<evidence type="ECO:0000256" key="7">
    <source>
        <dbReference type="ARBA" id="ARBA00023242"/>
    </source>
</evidence>
<accession>A0A8T2YPZ4</accession>
<dbReference type="Proteomes" id="UP000807159">
    <property type="component" value="Chromosome 5"/>
</dbReference>
<dbReference type="PANTHER" id="PTHR31713:SF43">
    <property type="entry name" value="CALMODULIN-BINDING PROTEIN 60 G"/>
    <property type="match status" value="1"/>
</dbReference>
<dbReference type="InterPro" id="IPR046830">
    <property type="entry name" value="Calmod_bind_M"/>
</dbReference>
<sequence>MSSKRDFQFADGGDGIAMGAPAAQESKRFKNAVRDVMGRLSVTDLVSEMEPFLRAVIRDEVERTVQRVLQSSSSSSLNQPQTSVKRGLMLQFVNKLPSTIFTGGKIEAEDDKPVTIVLMDANTNTIVTSGPLASLKIEIVPLDADFGSDDQEDWTEAEFTARVIREREGRRPLVTGDLAITLRDGVGQLGDMVFTDNSSWQRSRKFRLGARPVQKVSDETRIREGRSEAFVVKDHRGEVYQKHHPPHFRDEIWRLERIAKDGALHKRLAIDGVKSVQDFLRLYMIDPTKLRNVLGCGISNRTWDTIIRHATTCVVDDSKFYSYFDAGQSIGLLFDSIYQVVGAMFDGHKYEPLHNLTPPQKVLVENIKRQAYENVDNFIQMDATALFGPSRSFTTLQAGPFNDPNLALQQLEFPVARQDQQQVRMDFYNSPSSTSYGYAESGSPLEVSVSQTSNQVEALPQVFRNSFKFTDFFPLPCNEENSWSPNGWPVLTSTQLSAGDMSDVQTPTWSPGNSTWGPGNAFIFTADNEGDVGIFSSHPNFGVHLSQIRAPKARWCKLRAALKMGSFMRDVAAKRMSQGLCMYVNH</sequence>
<dbReference type="GO" id="GO:0080142">
    <property type="term" value="P:regulation of salicylic acid biosynthetic process"/>
    <property type="evidence" value="ECO:0007669"/>
    <property type="project" value="TreeGrafter"/>
</dbReference>
<dbReference type="PANTHER" id="PTHR31713">
    <property type="entry name" value="OS02G0177800 PROTEIN"/>
    <property type="match status" value="1"/>
</dbReference>
<dbReference type="InterPro" id="IPR046831">
    <property type="entry name" value="Calmodulin_bind_N"/>
</dbReference>
<feature type="domain" description="Calmodulin binding protein-like N-terminal" evidence="8">
    <location>
        <begin position="89"/>
        <end position="235"/>
    </location>
</feature>
<keyword evidence="7" id="KW-0539">Nucleus</keyword>
<keyword evidence="5" id="KW-0010">Activator</keyword>
<evidence type="ECO:0000259" key="8">
    <source>
        <dbReference type="Pfam" id="PF07887"/>
    </source>
</evidence>
<dbReference type="GO" id="GO:0003700">
    <property type="term" value="F:DNA-binding transcription factor activity"/>
    <property type="evidence" value="ECO:0007669"/>
    <property type="project" value="TreeGrafter"/>
</dbReference>
<evidence type="ECO:0000313" key="12">
    <source>
        <dbReference type="Proteomes" id="UP000807159"/>
    </source>
</evidence>
<dbReference type="InterPro" id="IPR046829">
    <property type="entry name" value="Calmod_bind_C"/>
</dbReference>
<reference evidence="11" key="1">
    <citation type="journal article" date="2021" name="J. Hered.">
        <title>Genome Assembly of Salicaceae Populus deltoides (Eastern Cottonwood) I-69 Based on Nanopore Sequencing and Hi-C Technologies.</title>
        <authorList>
            <person name="Bai S."/>
            <person name="Wu H."/>
            <person name="Zhang J."/>
            <person name="Pan Z."/>
            <person name="Zhao W."/>
            <person name="Li Z."/>
            <person name="Tong C."/>
        </authorList>
    </citation>
    <scope>NUCLEOTIDE SEQUENCE</scope>
    <source>
        <tissue evidence="11">Leaf</tissue>
    </source>
</reference>
<keyword evidence="6" id="KW-0804">Transcription</keyword>
<organism evidence="11 12">
    <name type="scientific">Populus deltoides</name>
    <name type="common">Eastern poplar</name>
    <name type="synonym">Eastern cottonwood</name>
    <dbReference type="NCBI Taxonomy" id="3696"/>
    <lineage>
        <taxon>Eukaryota</taxon>
        <taxon>Viridiplantae</taxon>
        <taxon>Streptophyta</taxon>
        <taxon>Embryophyta</taxon>
        <taxon>Tracheophyta</taxon>
        <taxon>Spermatophyta</taxon>
        <taxon>Magnoliopsida</taxon>
        <taxon>eudicotyledons</taxon>
        <taxon>Gunneridae</taxon>
        <taxon>Pentapetalae</taxon>
        <taxon>rosids</taxon>
        <taxon>fabids</taxon>
        <taxon>Malpighiales</taxon>
        <taxon>Salicaceae</taxon>
        <taxon>Saliceae</taxon>
        <taxon>Populus</taxon>
    </lineage>
</organism>
<name>A0A8T2YPZ4_POPDE</name>
<keyword evidence="12" id="KW-1185">Reference proteome</keyword>
<comment type="caution">
    <text evidence="11">The sequence shown here is derived from an EMBL/GenBank/DDBJ whole genome shotgun (WGS) entry which is preliminary data.</text>
</comment>
<proteinExistence type="inferred from homology"/>
<evidence type="ECO:0000256" key="4">
    <source>
        <dbReference type="ARBA" id="ARBA00023125"/>
    </source>
</evidence>
<dbReference type="InterPro" id="IPR012416">
    <property type="entry name" value="CBP60"/>
</dbReference>
<evidence type="ECO:0000259" key="10">
    <source>
        <dbReference type="Pfam" id="PF20452"/>
    </source>
</evidence>
<dbReference type="Pfam" id="PF20452">
    <property type="entry name" value="Calmod_bind_C"/>
    <property type="match status" value="1"/>
</dbReference>
<evidence type="ECO:0000256" key="1">
    <source>
        <dbReference type="ARBA" id="ARBA00004123"/>
    </source>
</evidence>
<protein>
    <submittedName>
        <fullName evidence="11">Uncharacterized protein</fullName>
    </submittedName>
</protein>
<evidence type="ECO:0000256" key="6">
    <source>
        <dbReference type="ARBA" id="ARBA00023163"/>
    </source>
</evidence>
<evidence type="ECO:0000313" key="11">
    <source>
        <dbReference type="EMBL" id="KAH8507215.1"/>
    </source>
</evidence>
<gene>
    <name evidence="11" type="ORF">H0E87_009654</name>
</gene>
<comment type="subcellular location">
    <subcellularLocation>
        <location evidence="1">Nucleus</location>
    </subcellularLocation>
</comment>
<comment type="similarity">
    <text evidence="2">Belongs to the plant ACBP60 protein family.</text>
</comment>
<keyword evidence="3" id="KW-0805">Transcription regulation</keyword>
<dbReference type="EMBL" id="JACEGQ020000005">
    <property type="protein sequence ID" value="KAH8507215.1"/>
    <property type="molecule type" value="Genomic_DNA"/>
</dbReference>
<feature type="domain" description="Calmodulin binding protein central" evidence="9">
    <location>
        <begin position="249"/>
        <end position="313"/>
    </location>
</feature>
<evidence type="ECO:0000256" key="2">
    <source>
        <dbReference type="ARBA" id="ARBA00007214"/>
    </source>
</evidence>
<dbReference type="GO" id="GO:0043565">
    <property type="term" value="F:sequence-specific DNA binding"/>
    <property type="evidence" value="ECO:0007669"/>
    <property type="project" value="TreeGrafter"/>
</dbReference>
<dbReference type="GO" id="GO:0005634">
    <property type="term" value="C:nucleus"/>
    <property type="evidence" value="ECO:0007669"/>
    <property type="project" value="UniProtKB-SubCell"/>
</dbReference>
<dbReference type="AlphaFoldDB" id="A0A8T2YPZ4"/>